<dbReference type="Pfam" id="PF06826">
    <property type="entry name" value="Asp-Al_Ex"/>
    <property type="match status" value="2"/>
</dbReference>
<evidence type="ECO:0000256" key="1">
    <source>
        <dbReference type="ARBA" id="ARBA00004651"/>
    </source>
</evidence>
<dbReference type="SUPFAM" id="SSF116726">
    <property type="entry name" value="TrkA C-terminal domain-like"/>
    <property type="match status" value="2"/>
</dbReference>
<evidence type="ECO:0000256" key="7">
    <source>
        <dbReference type="ARBA" id="ARBA00023136"/>
    </source>
</evidence>
<keyword evidence="7 8" id="KW-0472">Membrane</keyword>
<dbReference type="GO" id="GO:0005886">
    <property type="term" value="C:plasma membrane"/>
    <property type="evidence" value="ECO:0007669"/>
    <property type="project" value="UniProtKB-SubCell"/>
</dbReference>
<evidence type="ECO:0000256" key="2">
    <source>
        <dbReference type="ARBA" id="ARBA00009854"/>
    </source>
</evidence>
<dbReference type="EMBL" id="JXMS01000023">
    <property type="protein sequence ID" value="OBQ46492.1"/>
    <property type="molecule type" value="Genomic_DNA"/>
</dbReference>
<feature type="transmembrane region" description="Helical" evidence="8">
    <location>
        <begin position="412"/>
        <end position="431"/>
    </location>
</feature>
<keyword evidence="6 8" id="KW-1133">Transmembrane helix</keyword>
<accession>A0A1B7XAU9</accession>
<feature type="domain" description="RCK C-terminal" evidence="9">
    <location>
        <begin position="208"/>
        <end position="292"/>
    </location>
</feature>
<dbReference type="InterPro" id="IPR036721">
    <property type="entry name" value="RCK_C_sf"/>
</dbReference>
<dbReference type="InterPro" id="IPR050144">
    <property type="entry name" value="AAE_transporter"/>
</dbReference>
<proteinExistence type="inferred from homology"/>
<dbReference type="InterPro" id="IPR006512">
    <property type="entry name" value="YidE_YbjL"/>
</dbReference>
<comment type="caution">
    <text evidence="10">The sequence shown here is derived from an EMBL/GenBank/DDBJ whole genome shotgun (WGS) entry which is preliminary data.</text>
</comment>
<keyword evidence="11" id="KW-1185">Reference proteome</keyword>
<dbReference type="Pfam" id="PF02080">
    <property type="entry name" value="TrkA_C"/>
    <property type="match status" value="1"/>
</dbReference>
<feature type="transmembrane region" description="Helical" evidence="8">
    <location>
        <begin position="479"/>
        <end position="498"/>
    </location>
</feature>
<dbReference type="Gene3D" id="3.30.70.1450">
    <property type="entry name" value="Regulator of K+ conductance, C-terminal domain"/>
    <property type="match status" value="1"/>
</dbReference>
<dbReference type="InterPro" id="IPR022457">
    <property type="entry name" value="Asp_Ala_antiprt"/>
</dbReference>
<feature type="transmembrane region" description="Helical" evidence="8">
    <location>
        <begin position="66"/>
        <end position="84"/>
    </location>
</feature>
<dbReference type="NCBIfam" id="TIGR01625">
    <property type="entry name" value="YidE_YbjL_dupl"/>
    <property type="match status" value="1"/>
</dbReference>
<comment type="subcellular location">
    <subcellularLocation>
        <location evidence="1">Cell membrane</location>
        <topology evidence="1">Multi-pass membrane protein</topology>
    </subcellularLocation>
</comment>
<evidence type="ECO:0000256" key="4">
    <source>
        <dbReference type="ARBA" id="ARBA00022475"/>
    </source>
</evidence>
<evidence type="ECO:0000256" key="3">
    <source>
        <dbReference type="ARBA" id="ARBA00022448"/>
    </source>
</evidence>
<keyword evidence="3" id="KW-0813">Transport</keyword>
<dbReference type="AlphaFoldDB" id="A0A1B7XAU9"/>
<dbReference type="PATRIC" id="fig|1560234.3.peg.1566"/>
<feature type="transmembrane region" description="Helical" evidence="8">
    <location>
        <begin position="388"/>
        <end position="406"/>
    </location>
</feature>
<evidence type="ECO:0000256" key="6">
    <source>
        <dbReference type="ARBA" id="ARBA00022989"/>
    </source>
</evidence>
<gene>
    <name evidence="10" type="ORF">SP90_12335</name>
</gene>
<dbReference type="Proteomes" id="UP000091979">
    <property type="component" value="Unassembled WGS sequence"/>
</dbReference>
<evidence type="ECO:0000313" key="11">
    <source>
        <dbReference type="Proteomes" id="UP000091979"/>
    </source>
</evidence>
<dbReference type="GO" id="GO:0006813">
    <property type="term" value="P:potassium ion transport"/>
    <property type="evidence" value="ECO:0007669"/>
    <property type="project" value="InterPro"/>
</dbReference>
<feature type="transmembrane region" description="Helical" evidence="8">
    <location>
        <begin position="542"/>
        <end position="561"/>
    </location>
</feature>
<feature type="transmembrane region" description="Helical" evidence="8">
    <location>
        <begin position="96"/>
        <end position="114"/>
    </location>
</feature>
<dbReference type="GO" id="GO:0008324">
    <property type="term" value="F:monoatomic cation transmembrane transporter activity"/>
    <property type="evidence" value="ECO:0007669"/>
    <property type="project" value="InterPro"/>
</dbReference>
<protein>
    <submittedName>
        <fullName evidence="10">Transporter</fullName>
    </submittedName>
</protein>
<dbReference type="PROSITE" id="PS51202">
    <property type="entry name" value="RCK_C"/>
    <property type="match status" value="1"/>
</dbReference>
<feature type="transmembrane region" description="Helical" evidence="8">
    <location>
        <begin position="36"/>
        <end position="54"/>
    </location>
</feature>
<keyword evidence="4" id="KW-1003">Cell membrane</keyword>
<dbReference type="PANTHER" id="PTHR30445:SF9">
    <property type="match status" value="1"/>
</dbReference>
<feature type="transmembrane region" description="Helical" evidence="8">
    <location>
        <begin position="162"/>
        <end position="183"/>
    </location>
</feature>
<evidence type="ECO:0000256" key="8">
    <source>
        <dbReference type="SAM" id="Phobius"/>
    </source>
</evidence>
<evidence type="ECO:0000313" key="10">
    <source>
        <dbReference type="EMBL" id="OBQ46492.1"/>
    </source>
</evidence>
<reference evidence="10 11" key="1">
    <citation type="submission" date="2015-01" db="EMBL/GenBank/DDBJ databases">
        <title>Desulfovibrio sp. JC271 draft genome sequence.</title>
        <authorList>
            <person name="Shivani Y."/>
            <person name="Subhash Y."/>
            <person name="Sasikala C."/>
            <person name="Ramana C.V."/>
        </authorList>
    </citation>
    <scope>NUCLEOTIDE SEQUENCE [LARGE SCALE GENOMIC DNA]</scope>
    <source>
        <strain evidence="10 11">JC271</strain>
    </source>
</reference>
<organism evidence="10 11">
    <name type="scientific">Halodesulfovibrio spirochaetisodalis</name>
    <dbReference type="NCBI Taxonomy" id="1560234"/>
    <lineage>
        <taxon>Bacteria</taxon>
        <taxon>Pseudomonadati</taxon>
        <taxon>Thermodesulfobacteriota</taxon>
        <taxon>Desulfovibrionia</taxon>
        <taxon>Desulfovibrionales</taxon>
        <taxon>Desulfovibrionaceae</taxon>
        <taxon>Halodesulfovibrio</taxon>
    </lineage>
</organism>
<dbReference type="NCBIfam" id="TIGR03802">
    <property type="entry name" value="Asp_Ala_antiprt"/>
    <property type="match status" value="1"/>
</dbReference>
<dbReference type="InterPro" id="IPR006037">
    <property type="entry name" value="RCK_C"/>
</dbReference>
<evidence type="ECO:0000256" key="5">
    <source>
        <dbReference type="ARBA" id="ARBA00022692"/>
    </source>
</evidence>
<feature type="transmembrane region" description="Helical" evidence="8">
    <location>
        <begin position="12"/>
        <end position="30"/>
    </location>
</feature>
<name>A0A1B7XAU9_9BACT</name>
<comment type="similarity">
    <text evidence="2">Belongs to the AAE transporter (TC 2.A.81) family.</text>
</comment>
<dbReference type="STRING" id="1560234.SP90_12335"/>
<sequence length="562" mass="59799">MKDSTLWIVKVLRKNTALTIFITLALGYYIGAIKLGSFSLGSVTGTLLIGVLIGQLGIDVSPQVKSIFFTMFLFAVGYSVGPQFVRGVARDGAPQAIFAVVICALCLLTTYVVVKFAGLDVGYAAGVWAGAQTISASIGLATDAINNSAISNPQEMLNHIPIAYAITYLFGTIGTGMILSYLGPSLIRTDLQKACKDYEAKLSKGAPEEGMKLAWHQLEVRAFEVLDSGDFVGKNIEQVESFHKKERIFIEKVKRGDEVIEPTPDMVINAGDVIAISAPTEVLIALEPHTKEVADKELLSIPMETLNLVITNKAANGKTLLDLSKEKFARGVFLEKITRGATSVDVPILAQTTLHRGDILKLTGSKTHTERIEKELGYADRTSTETDMVWVGIFILLFGLIGAISVDVGGVPITLSVSGGVLIGGLILGWLRSVHPTFGRLPAPTQWFMNSVGLNVFIAIVGISAGPGFVSGIEQEGLGLLTCGLIATAVPMLLAPLIGKYIFKFDPAINLGCCGGARTSTASVAMVGDAAKSNIPMLGYTVPYAVSNTLLTLIGMIIVLIY</sequence>
<dbReference type="PANTHER" id="PTHR30445">
    <property type="entry name" value="K(+)_H(+) ANTIPORTER SUBUNIT KHTT"/>
    <property type="match status" value="1"/>
</dbReference>
<keyword evidence="5 8" id="KW-0812">Transmembrane</keyword>
<feature type="transmembrane region" description="Helical" evidence="8">
    <location>
        <begin position="452"/>
        <end position="473"/>
    </location>
</feature>
<evidence type="ECO:0000259" key="9">
    <source>
        <dbReference type="PROSITE" id="PS51202"/>
    </source>
</evidence>